<gene>
    <name evidence="2" type="ORF">GCM10025778_06190</name>
</gene>
<accession>A0ABP9TJQ6</accession>
<dbReference type="InterPro" id="IPR059026">
    <property type="entry name" value="LpqB_N"/>
</dbReference>
<protein>
    <recommendedName>
        <fullName evidence="1">Lipoprotein LpqB N-terminal domain-containing protein</fullName>
    </recommendedName>
</protein>
<organism evidence="2 3">
    <name type="scientific">Paeniglutamicibacter antarcticus</name>
    <dbReference type="NCBI Taxonomy" id="494023"/>
    <lineage>
        <taxon>Bacteria</taxon>
        <taxon>Bacillati</taxon>
        <taxon>Actinomycetota</taxon>
        <taxon>Actinomycetes</taxon>
        <taxon>Micrococcales</taxon>
        <taxon>Micrococcaceae</taxon>
        <taxon>Paeniglutamicibacter</taxon>
    </lineage>
</organism>
<keyword evidence="3" id="KW-1185">Reference proteome</keyword>
<proteinExistence type="predicted"/>
<name>A0ABP9TJQ6_9MICC</name>
<dbReference type="Pfam" id="PF25976">
    <property type="entry name" value="LpqB_N"/>
    <property type="match status" value="1"/>
</dbReference>
<feature type="domain" description="Lipoprotein LpqB N-terminal" evidence="1">
    <location>
        <begin position="27"/>
        <end position="135"/>
    </location>
</feature>
<reference evidence="3" key="1">
    <citation type="journal article" date="2019" name="Int. J. Syst. Evol. Microbiol.">
        <title>The Global Catalogue of Microorganisms (GCM) 10K type strain sequencing project: providing services to taxonomists for standard genome sequencing and annotation.</title>
        <authorList>
            <consortium name="The Broad Institute Genomics Platform"/>
            <consortium name="The Broad Institute Genome Sequencing Center for Infectious Disease"/>
            <person name="Wu L."/>
            <person name="Ma J."/>
        </authorList>
    </citation>
    <scope>NUCLEOTIDE SEQUENCE [LARGE SCALE GENOMIC DNA]</scope>
    <source>
        <strain evidence="3">JCM 18952</strain>
    </source>
</reference>
<dbReference type="Proteomes" id="UP001501257">
    <property type="component" value="Unassembled WGS sequence"/>
</dbReference>
<evidence type="ECO:0000313" key="3">
    <source>
        <dbReference type="Proteomes" id="UP001501257"/>
    </source>
</evidence>
<evidence type="ECO:0000259" key="1">
    <source>
        <dbReference type="Pfam" id="PF25976"/>
    </source>
</evidence>
<dbReference type="EMBL" id="BAABLK010000012">
    <property type="protein sequence ID" value="GAA5226088.1"/>
    <property type="molecule type" value="Genomic_DNA"/>
</dbReference>
<evidence type="ECO:0000313" key="2">
    <source>
        <dbReference type="EMBL" id="GAA5226088.1"/>
    </source>
</evidence>
<sequence length="145" mass="15146">MTAILLGVVGVLVLASLVLVFSRGTPPPIDGATPAGAVQRYVTAALDGQKDAAAKYLTPKAQGECDEYAGPIAQGTRVTLLSTIEHAQAATVMVSVSVADARDPFGGPNGYSGDEAFELSRVDGVWLISFVPWQLHACTLQEYTP</sequence>
<comment type="caution">
    <text evidence="2">The sequence shown here is derived from an EMBL/GenBank/DDBJ whole genome shotgun (WGS) entry which is preliminary data.</text>
</comment>